<name>A0A239D405_9BACT</name>
<dbReference type="Proteomes" id="UP000198356">
    <property type="component" value="Unassembled WGS sequence"/>
</dbReference>
<gene>
    <name evidence="1" type="ORF">SAMN05421770_101275</name>
</gene>
<keyword evidence="2" id="KW-1185">Reference proteome</keyword>
<evidence type="ECO:0000313" key="1">
    <source>
        <dbReference type="EMBL" id="SNS27017.1"/>
    </source>
</evidence>
<protein>
    <submittedName>
        <fullName evidence="1">Uncharacterized protein</fullName>
    </submittedName>
</protein>
<reference evidence="1 2" key="1">
    <citation type="submission" date="2017-06" db="EMBL/GenBank/DDBJ databases">
        <authorList>
            <person name="Kim H.J."/>
            <person name="Triplett B.A."/>
        </authorList>
    </citation>
    <scope>NUCLEOTIDE SEQUENCE [LARGE SCALE GENOMIC DNA]</scope>
    <source>
        <strain evidence="1 2">DSM 18704</strain>
    </source>
</reference>
<evidence type="ECO:0000313" key="2">
    <source>
        <dbReference type="Proteomes" id="UP000198356"/>
    </source>
</evidence>
<organism evidence="1 2">
    <name type="scientific">Granulicella rosea</name>
    <dbReference type="NCBI Taxonomy" id="474952"/>
    <lineage>
        <taxon>Bacteria</taxon>
        <taxon>Pseudomonadati</taxon>
        <taxon>Acidobacteriota</taxon>
        <taxon>Terriglobia</taxon>
        <taxon>Terriglobales</taxon>
        <taxon>Acidobacteriaceae</taxon>
        <taxon>Granulicella</taxon>
    </lineage>
</organism>
<sequence length="270" mass="28407">MGALVLAATRFGSAQTTAQSSVQPENQTVAEVTLPDSPGFTVSGPSAPAPVSIGASSSLFTNEELEDMQTTTLAPTHKTGHVAGVHDKYINPGDVAPHLTVFDKVILGVKHTVLPISATGWVLAASYEQITNSSPNYGQTFKGFSQRLGASAARGVSEGVFSDSVLASVLKEDPRYYRLGKGKNPFKRIGYAATRTLFTRTDGGASTVNFSLLGGNLAGAAMTQAYYPAINRGFGEVAETFAGSVAGSAFGFVMAEFLPDYFHGFHRNQQ</sequence>
<accession>A0A239D405</accession>
<proteinExistence type="predicted"/>
<dbReference type="AlphaFoldDB" id="A0A239D405"/>
<dbReference type="EMBL" id="FZOU01000001">
    <property type="protein sequence ID" value="SNS27017.1"/>
    <property type="molecule type" value="Genomic_DNA"/>
</dbReference>